<accession>A0A8C5NNV6</accession>
<evidence type="ECO:0000313" key="1">
    <source>
        <dbReference type="Ensembl" id="ENSJHYP00000012736.1"/>
    </source>
</evidence>
<sequence>MFGRICFVHNLVKKILVYFLDGEAEPAGSPQPRSSGLQCTVPSGHRQSLFWSLQKKRDISDKIQ</sequence>
<dbReference type="Ensembl" id="ENSJHYT00000015393.1">
    <property type="protein sequence ID" value="ENSJHYP00000012736.1"/>
    <property type="gene ID" value="ENSJHYG00000009901.1"/>
</dbReference>
<reference evidence="1" key="1">
    <citation type="submission" date="2025-08" db="UniProtKB">
        <authorList>
            <consortium name="Ensembl"/>
        </authorList>
    </citation>
    <scope>IDENTIFICATION</scope>
</reference>
<dbReference type="Proteomes" id="UP000694408">
    <property type="component" value="Unplaced"/>
</dbReference>
<dbReference type="AlphaFoldDB" id="A0A8C5NNV6"/>
<organism evidence="1 2">
    <name type="scientific">Junco hyemalis</name>
    <name type="common">Dark-eyed junco</name>
    <dbReference type="NCBI Taxonomy" id="40217"/>
    <lineage>
        <taxon>Eukaryota</taxon>
        <taxon>Metazoa</taxon>
        <taxon>Chordata</taxon>
        <taxon>Craniata</taxon>
        <taxon>Vertebrata</taxon>
        <taxon>Euteleostomi</taxon>
        <taxon>Archelosauria</taxon>
        <taxon>Archosauria</taxon>
        <taxon>Dinosauria</taxon>
        <taxon>Saurischia</taxon>
        <taxon>Theropoda</taxon>
        <taxon>Coelurosauria</taxon>
        <taxon>Aves</taxon>
        <taxon>Neognathae</taxon>
        <taxon>Neoaves</taxon>
        <taxon>Telluraves</taxon>
        <taxon>Australaves</taxon>
        <taxon>Passeriformes</taxon>
        <taxon>Passerellidae</taxon>
        <taxon>Junco</taxon>
    </lineage>
</organism>
<proteinExistence type="predicted"/>
<keyword evidence="2" id="KW-1185">Reference proteome</keyword>
<protein>
    <submittedName>
        <fullName evidence="1">Uncharacterized protein</fullName>
    </submittedName>
</protein>
<reference evidence="1" key="2">
    <citation type="submission" date="2025-09" db="UniProtKB">
        <authorList>
            <consortium name="Ensembl"/>
        </authorList>
    </citation>
    <scope>IDENTIFICATION</scope>
</reference>
<name>A0A8C5NNV6_JUNHY</name>
<evidence type="ECO:0000313" key="2">
    <source>
        <dbReference type="Proteomes" id="UP000694408"/>
    </source>
</evidence>